<keyword evidence="1" id="KW-0378">Hydrolase</keyword>
<organism evidence="4 5">
    <name type="scientific">Clostridium cadaveris</name>
    <dbReference type="NCBI Taxonomy" id="1529"/>
    <lineage>
        <taxon>Bacteria</taxon>
        <taxon>Bacillati</taxon>
        <taxon>Bacillota</taxon>
        <taxon>Clostridia</taxon>
        <taxon>Eubacteriales</taxon>
        <taxon>Clostridiaceae</taxon>
        <taxon>Clostridium</taxon>
    </lineage>
</organism>
<dbReference type="InterPro" id="IPR022712">
    <property type="entry name" value="Beta_Casp"/>
</dbReference>
<evidence type="ECO:0000259" key="2">
    <source>
        <dbReference type="SMART" id="SM00849"/>
    </source>
</evidence>
<dbReference type="Proteomes" id="UP000182135">
    <property type="component" value="Unassembled WGS sequence"/>
</dbReference>
<evidence type="ECO:0000256" key="1">
    <source>
        <dbReference type="ARBA" id="ARBA00022801"/>
    </source>
</evidence>
<sequence>MELKFYGATEGVTGSCHIISGKEINFLLDCGMYQGDDGGKNANGTFPFEAKNIDYVILSHAHIDHCGRIPLLYKMGFKGKVLCTEGTRALCKIMLKDCALIEEHNIENQNKYRKEKGMEMLSPLYTIEDTEKALKNIEGYQYDEEISLSNDIHIVFRDAGHLLGSAITEIYEGDETEPKLVFSGDIGNIDVPIINDPAKIKFAKYVIMESTYGNENHQEGNSYKSLIDIIKKTIKNGGNVVIPSFSVGRTQEIIYILNRYVENGELKAKVYIDSPLAKEATKVFNEFKEYYDKDAKKLLLQGDNPLDFKNLIFTDSVEESKKIKDEKGSIIISSSGMCEGGRVKYHLLNNIDDENSAIVFVGYQAKGTLGSKILHGDKEIRIAGKIRNVKCHVYKIPGLSGHADQNGLIKWIDSFREKPETIYLVHGDEKEKKIFCDYLQKQGLNCLLGKEGEKIIL</sequence>
<feature type="domain" description="Beta-Casp" evidence="3">
    <location>
        <begin position="250"/>
        <end position="373"/>
    </location>
</feature>
<dbReference type="SUPFAM" id="SSF56281">
    <property type="entry name" value="Metallo-hydrolase/oxidoreductase"/>
    <property type="match status" value="1"/>
</dbReference>
<dbReference type="OrthoDB" id="9803916at2"/>
<dbReference type="Gene3D" id="3.60.15.10">
    <property type="entry name" value="Ribonuclease Z/Hydroxyacylglutathione hydrolase-like"/>
    <property type="match status" value="1"/>
</dbReference>
<dbReference type="PANTHER" id="PTHR11203">
    <property type="entry name" value="CLEAVAGE AND POLYADENYLATION SPECIFICITY FACTOR FAMILY MEMBER"/>
    <property type="match status" value="1"/>
</dbReference>
<dbReference type="EMBL" id="FOOE01000002">
    <property type="protein sequence ID" value="SFF53890.1"/>
    <property type="molecule type" value="Genomic_DNA"/>
</dbReference>
<evidence type="ECO:0000259" key="3">
    <source>
        <dbReference type="SMART" id="SM01027"/>
    </source>
</evidence>
<dbReference type="Pfam" id="PF16661">
    <property type="entry name" value="Lactamase_B_6"/>
    <property type="match status" value="1"/>
</dbReference>
<dbReference type="AlphaFoldDB" id="A0A1I2JIU4"/>
<dbReference type="SMART" id="SM00849">
    <property type="entry name" value="Lactamase_B"/>
    <property type="match status" value="1"/>
</dbReference>
<reference evidence="4 5" key="1">
    <citation type="submission" date="2016-10" db="EMBL/GenBank/DDBJ databases">
        <authorList>
            <person name="de Groot N.N."/>
        </authorList>
    </citation>
    <scope>NUCLEOTIDE SEQUENCE [LARGE SCALE GENOMIC DNA]</scope>
    <source>
        <strain evidence="4 5">NLAE-zl-G419</strain>
    </source>
</reference>
<dbReference type="InterPro" id="IPR001279">
    <property type="entry name" value="Metallo-B-lactamas"/>
</dbReference>
<dbReference type="GO" id="GO:0016787">
    <property type="term" value="F:hydrolase activity"/>
    <property type="evidence" value="ECO:0007669"/>
    <property type="project" value="UniProtKB-KW"/>
</dbReference>
<feature type="domain" description="Metallo-beta-lactamase" evidence="2">
    <location>
        <begin position="13"/>
        <end position="245"/>
    </location>
</feature>
<accession>A0A1I2JIU4</accession>
<evidence type="ECO:0000313" key="5">
    <source>
        <dbReference type="Proteomes" id="UP000182135"/>
    </source>
</evidence>
<dbReference type="PANTHER" id="PTHR11203:SF37">
    <property type="entry name" value="INTEGRATOR COMPLEX SUBUNIT 11"/>
    <property type="match status" value="1"/>
</dbReference>
<dbReference type="InterPro" id="IPR050698">
    <property type="entry name" value="MBL"/>
</dbReference>
<dbReference type="SMART" id="SM01027">
    <property type="entry name" value="Beta-Casp"/>
    <property type="match status" value="1"/>
</dbReference>
<dbReference type="GO" id="GO:0004521">
    <property type="term" value="F:RNA endonuclease activity"/>
    <property type="evidence" value="ECO:0007669"/>
    <property type="project" value="TreeGrafter"/>
</dbReference>
<evidence type="ECO:0000313" key="4">
    <source>
        <dbReference type="EMBL" id="SFF53890.1"/>
    </source>
</evidence>
<name>A0A1I2JIU4_9CLOT</name>
<dbReference type="CDD" id="cd16295">
    <property type="entry name" value="TTHA0252-CPSF-like_MBL-fold"/>
    <property type="match status" value="1"/>
</dbReference>
<dbReference type="STRING" id="1529.SAMN04487885_10259"/>
<dbReference type="Gene3D" id="3.40.50.10890">
    <property type="match status" value="1"/>
</dbReference>
<protein>
    <submittedName>
        <fullName evidence="4">Metallo-beta-lactamase family protein</fullName>
    </submittedName>
</protein>
<gene>
    <name evidence="4" type="ORF">SAMN04487885_10259</name>
</gene>
<proteinExistence type="predicted"/>
<dbReference type="Pfam" id="PF10996">
    <property type="entry name" value="Beta-Casp"/>
    <property type="match status" value="1"/>
</dbReference>
<dbReference type="InterPro" id="IPR011108">
    <property type="entry name" value="RMMBL"/>
</dbReference>
<dbReference type="RefSeq" id="WP_074844216.1">
    <property type="nucleotide sequence ID" value="NZ_BAAACD010000024.1"/>
</dbReference>
<dbReference type="InterPro" id="IPR036866">
    <property type="entry name" value="RibonucZ/Hydroxyglut_hydro"/>
</dbReference>
<dbReference type="eggNOG" id="COG1236">
    <property type="taxonomic scope" value="Bacteria"/>
</dbReference>
<dbReference type="Pfam" id="PF07521">
    <property type="entry name" value="RMMBL"/>
    <property type="match status" value="1"/>
</dbReference>
<keyword evidence="5" id="KW-1185">Reference proteome</keyword>